<comment type="caution">
    <text evidence="1">The sequence shown here is derived from an EMBL/GenBank/DDBJ whole genome shotgun (WGS) entry which is preliminary data.</text>
</comment>
<accession>A0ABT3IJZ1</accession>
<dbReference type="RefSeq" id="WP_264729593.1">
    <property type="nucleotide sequence ID" value="NZ_JAPDNR010000001.1"/>
</dbReference>
<proteinExistence type="predicted"/>
<dbReference type="Proteomes" id="UP001207742">
    <property type="component" value="Unassembled WGS sequence"/>
</dbReference>
<evidence type="ECO:0000313" key="2">
    <source>
        <dbReference type="Proteomes" id="UP001207742"/>
    </source>
</evidence>
<protein>
    <submittedName>
        <fullName evidence="1">Uncharacterized protein</fullName>
    </submittedName>
</protein>
<name>A0ABT3IJZ1_9BACT</name>
<keyword evidence="2" id="KW-1185">Reference proteome</keyword>
<evidence type="ECO:0000313" key="1">
    <source>
        <dbReference type="EMBL" id="MCW3484074.1"/>
    </source>
</evidence>
<sequence length="458" mass="50792">MNNKLLTDSQFPETLLQQLFADRGNLSSPKVTTAGMYHIMQSTAFLLKGKQFSETLCTGVLTEMAKRYTKYLVMVQPPSRTGAPLILEILLTVLEALHCGNRIGVEVVAPDAVSLLLHPASDAIGNSAGEMATVIFTATEILTLATAIREELGTTCQVTLVPVADEADLHALRITEDVYPLEQPADHTTHIAMKPPFLRLPAGEIEIWGNTLRASIGDATLYEDEKLTDLLHICAGLTAWNYNRIYHPTAPQYLVGHQLSISRCSQLPEGKLYAVVEHIAANKRSQDLIRIFNTAGAPVYNIFFGYSVLSDDFFKKWFGHLKQEVTDSLVYDPLLPESTWLPVEEANTYRCLIGPFTSAHCLGHFPEYPFVPAVFLLYNLIKDARKWLLGLEAAADIRIVTDTADISAMEVIPINTVVTAHTRVMKISKKKFRFISRVSVNVSQQDPNVTVVIDLVIL</sequence>
<dbReference type="EMBL" id="JAPDNS010000001">
    <property type="protein sequence ID" value="MCW3484074.1"/>
    <property type="molecule type" value="Genomic_DNA"/>
</dbReference>
<organism evidence="1 2">
    <name type="scientific">Chitinophaga nivalis</name>
    <dbReference type="NCBI Taxonomy" id="2991709"/>
    <lineage>
        <taxon>Bacteria</taxon>
        <taxon>Pseudomonadati</taxon>
        <taxon>Bacteroidota</taxon>
        <taxon>Chitinophagia</taxon>
        <taxon>Chitinophagales</taxon>
        <taxon>Chitinophagaceae</taxon>
        <taxon>Chitinophaga</taxon>
    </lineage>
</organism>
<gene>
    <name evidence="1" type="ORF">OL497_09230</name>
</gene>
<reference evidence="1 2" key="1">
    <citation type="submission" date="2022-10" db="EMBL/GenBank/DDBJ databases">
        <title>Chitinophaga nivalis PC15 sp. nov., isolated from Pyeongchang county, South Korea.</title>
        <authorList>
            <person name="Trinh H.N."/>
        </authorList>
    </citation>
    <scope>NUCLEOTIDE SEQUENCE [LARGE SCALE GENOMIC DNA]</scope>
    <source>
        <strain evidence="1 2">PC14</strain>
    </source>
</reference>